<gene>
    <name evidence="6" type="ORF">BFP76_02545</name>
</gene>
<accession>A0A2G5K5Z9</accession>
<evidence type="ECO:0000256" key="2">
    <source>
        <dbReference type="ARBA" id="ARBA00022801"/>
    </source>
</evidence>
<name>A0A2G5K5Z9_9RHOB</name>
<dbReference type="GO" id="GO:0046872">
    <property type="term" value="F:metal ion binding"/>
    <property type="evidence" value="ECO:0007669"/>
    <property type="project" value="UniProtKB-KW"/>
</dbReference>
<dbReference type="Proteomes" id="UP000231516">
    <property type="component" value="Unassembled WGS sequence"/>
</dbReference>
<reference evidence="6 7" key="1">
    <citation type="submission" date="2016-08" db="EMBL/GenBank/DDBJ databases">
        <title>Draft genome of Amylibacter sp. strain 4G11.</title>
        <authorList>
            <person name="Wong S.-K."/>
            <person name="Hamasaki K."/>
            <person name="Yoshizawa S."/>
        </authorList>
    </citation>
    <scope>NUCLEOTIDE SEQUENCE [LARGE SCALE GENOMIC DNA]</scope>
    <source>
        <strain evidence="6 7">4G11</strain>
    </source>
</reference>
<dbReference type="InterPro" id="IPR029052">
    <property type="entry name" value="Metallo-depent_PP-like"/>
</dbReference>
<dbReference type="SUPFAM" id="SSF56300">
    <property type="entry name" value="Metallo-dependent phosphatases"/>
    <property type="match status" value="1"/>
</dbReference>
<protein>
    <submittedName>
        <fullName evidence="6">Metallophosphoesterase</fullName>
    </submittedName>
</protein>
<dbReference type="CDD" id="cd07402">
    <property type="entry name" value="MPP_GpdQ"/>
    <property type="match status" value="1"/>
</dbReference>
<sequence length="279" mass="30342">MHKILVMTDIHLCDAGETIIGLDPLDQFQRALDHAAKTHPDAKALFLTGDLTHAGTPAQYQALKTAIDGYPIPITLLIGNHDEREPFLAAFPDAPQGPDGFIQSVQTIGDDVIITLDTVDRSLDSLMGHAGFLCPARLAWLEQQLIDAGDARVLLFLHHPPHDIGFPGMDMIRMRNGDELLALLNRFPNVAHFFAGHVHRTISGTTQGQSFSMFKSTCHQMPMVTDVCDPSLSVEEPAAYGIIFVTDDSIVVHSEDYDIAVDAGAAKRDGASQVTADRV</sequence>
<organism evidence="6 7">
    <name type="scientific">Paramylibacter kogurei</name>
    <dbReference type="NCBI Taxonomy" id="1889778"/>
    <lineage>
        <taxon>Bacteria</taxon>
        <taxon>Pseudomonadati</taxon>
        <taxon>Pseudomonadota</taxon>
        <taxon>Alphaproteobacteria</taxon>
        <taxon>Rhodobacterales</taxon>
        <taxon>Paracoccaceae</taxon>
        <taxon>Paramylibacter</taxon>
    </lineage>
</organism>
<dbReference type="PANTHER" id="PTHR42988">
    <property type="entry name" value="PHOSPHOHYDROLASE"/>
    <property type="match status" value="1"/>
</dbReference>
<proteinExistence type="inferred from homology"/>
<dbReference type="InterPro" id="IPR026575">
    <property type="entry name" value="GpdQ/CpdA-like"/>
</dbReference>
<keyword evidence="2" id="KW-0378">Hydrolase</keyword>
<evidence type="ECO:0000313" key="6">
    <source>
        <dbReference type="EMBL" id="PIB24134.1"/>
    </source>
</evidence>
<evidence type="ECO:0000259" key="5">
    <source>
        <dbReference type="Pfam" id="PF00149"/>
    </source>
</evidence>
<comment type="similarity">
    <text evidence="4">Belongs to the cyclic nucleotide phosphodiesterase class-III family.</text>
</comment>
<dbReference type="Gene3D" id="3.60.21.10">
    <property type="match status" value="1"/>
</dbReference>
<keyword evidence="7" id="KW-1185">Reference proteome</keyword>
<dbReference type="OrthoDB" id="651281at2"/>
<evidence type="ECO:0000313" key="7">
    <source>
        <dbReference type="Proteomes" id="UP000231516"/>
    </source>
</evidence>
<dbReference type="GO" id="GO:0004112">
    <property type="term" value="F:cyclic-nucleotide phosphodiesterase activity"/>
    <property type="evidence" value="ECO:0007669"/>
    <property type="project" value="InterPro"/>
</dbReference>
<evidence type="ECO:0000256" key="3">
    <source>
        <dbReference type="ARBA" id="ARBA00023004"/>
    </source>
</evidence>
<evidence type="ECO:0000256" key="4">
    <source>
        <dbReference type="ARBA" id="ARBA00025742"/>
    </source>
</evidence>
<dbReference type="RefSeq" id="WP_099592412.1">
    <property type="nucleotide sequence ID" value="NZ_MDGM01000012.1"/>
</dbReference>
<dbReference type="Pfam" id="PF00149">
    <property type="entry name" value="Metallophos"/>
    <property type="match status" value="1"/>
</dbReference>
<evidence type="ECO:0000256" key="1">
    <source>
        <dbReference type="ARBA" id="ARBA00022723"/>
    </source>
</evidence>
<feature type="domain" description="Calcineurin-like phosphoesterase" evidence="5">
    <location>
        <begin position="3"/>
        <end position="200"/>
    </location>
</feature>
<comment type="caution">
    <text evidence="6">The sequence shown here is derived from an EMBL/GenBank/DDBJ whole genome shotgun (WGS) entry which is preliminary data.</text>
</comment>
<dbReference type="PANTHER" id="PTHR42988:SF2">
    <property type="entry name" value="CYCLIC NUCLEOTIDE PHOSPHODIESTERASE CBUA0032-RELATED"/>
    <property type="match status" value="1"/>
</dbReference>
<dbReference type="InterPro" id="IPR004843">
    <property type="entry name" value="Calcineurin-like_PHP"/>
</dbReference>
<dbReference type="InterPro" id="IPR050884">
    <property type="entry name" value="CNP_phosphodiesterase-III"/>
</dbReference>
<dbReference type="EMBL" id="MDGM01000012">
    <property type="protein sequence ID" value="PIB24134.1"/>
    <property type="molecule type" value="Genomic_DNA"/>
</dbReference>
<keyword evidence="3" id="KW-0408">Iron</keyword>
<dbReference type="AlphaFoldDB" id="A0A2G5K5Z9"/>
<keyword evidence="1" id="KW-0479">Metal-binding</keyword>